<feature type="domain" description="Response regulatory" evidence="2">
    <location>
        <begin position="2"/>
        <end position="118"/>
    </location>
</feature>
<accession>S2E7E0</accession>
<dbReference type="InterPro" id="IPR050595">
    <property type="entry name" value="Bact_response_regulator"/>
</dbReference>
<dbReference type="InterPro" id="IPR001789">
    <property type="entry name" value="Sig_transdc_resp-reg_receiver"/>
</dbReference>
<dbReference type="PROSITE" id="PS50110">
    <property type="entry name" value="RESPONSE_REGULATORY"/>
    <property type="match status" value="1"/>
</dbReference>
<dbReference type="SMART" id="SM00448">
    <property type="entry name" value="REC"/>
    <property type="match status" value="1"/>
</dbReference>
<keyword evidence="1" id="KW-0597">Phosphoprotein</keyword>
<comment type="caution">
    <text evidence="3">The sequence shown here is derived from an EMBL/GenBank/DDBJ whole genome shotgun (WGS) entry which is preliminary data.</text>
</comment>
<dbReference type="AlphaFoldDB" id="S2E7E0"/>
<dbReference type="Pfam" id="PF00072">
    <property type="entry name" value="Response_reg"/>
    <property type="match status" value="1"/>
</dbReference>
<evidence type="ECO:0000259" key="2">
    <source>
        <dbReference type="PROSITE" id="PS50110"/>
    </source>
</evidence>
<dbReference type="EMBL" id="AHJG01000187">
    <property type="protein sequence ID" value="EPA05386.1"/>
    <property type="molecule type" value="Genomic_DNA"/>
</dbReference>
<keyword evidence="4" id="KW-1185">Reference proteome</keyword>
<protein>
    <submittedName>
        <fullName evidence="3">Response regulator receiver domain protein</fullName>
    </submittedName>
</protein>
<dbReference type="InterPro" id="IPR011006">
    <property type="entry name" value="CheY-like_superfamily"/>
</dbReference>
<gene>
    <name evidence="3" type="ORF">BG20_I1227</name>
</gene>
<name>S2E7E0_9ARCH</name>
<reference evidence="3 4" key="1">
    <citation type="journal article" date="2012" name="J. Bacteriol.">
        <title>Genome Sequence of "Candidatus Nitrosoarchaeum limnia" BG20, a Low-Salinity Ammonia-Oxidizing Archaeon from the San Francisco Bay Estuary.</title>
        <authorList>
            <person name="Mosier A.C."/>
            <person name="Allen E.E."/>
            <person name="Kim M."/>
            <person name="Ferriera S."/>
            <person name="Francis C.A."/>
        </authorList>
    </citation>
    <scope>NUCLEOTIDE SEQUENCE [LARGE SCALE GENOMIC DNA]</scope>
    <source>
        <strain evidence="3 4">BG20</strain>
    </source>
</reference>
<dbReference type="Gene3D" id="3.40.50.2300">
    <property type="match status" value="1"/>
</dbReference>
<proteinExistence type="predicted"/>
<sequence>MRILQVEDAPKITDVFSKILTMKKHAYSYEHDPELGIKKIQNENFDLIFLDLTMPKLSGFDILEDLKQKNFDTSKIIVITASTLSDKELDQLKGYNIHEIIFKPISLQKLLSTVENFSTKTILN</sequence>
<dbReference type="PANTHER" id="PTHR44591">
    <property type="entry name" value="STRESS RESPONSE REGULATOR PROTEIN 1"/>
    <property type="match status" value="1"/>
</dbReference>
<dbReference type="SUPFAM" id="SSF52172">
    <property type="entry name" value="CheY-like"/>
    <property type="match status" value="1"/>
</dbReference>
<dbReference type="Proteomes" id="UP000014065">
    <property type="component" value="Unassembled WGS sequence"/>
</dbReference>
<dbReference type="PANTHER" id="PTHR44591:SF3">
    <property type="entry name" value="RESPONSE REGULATORY DOMAIN-CONTAINING PROTEIN"/>
    <property type="match status" value="1"/>
</dbReference>
<evidence type="ECO:0000313" key="4">
    <source>
        <dbReference type="Proteomes" id="UP000014065"/>
    </source>
</evidence>
<organism evidence="3 4">
    <name type="scientific">Candidatus Nitrosarchaeum limnium BG20</name>
    <dbReference type="NCBI Taxonomy" id="859192"/>
    <lineage>
        <taxon>Archaea</taxon>
        <taxon>Nitrososphaerota</taxon>
        <taxon>Nitrososphaeria</taxon>
        <taxon>Nitrosopumilales</taxon>
        <taxon>Nitrosopumilaceae</taxon>
        <taxon>Nitrosarchaeum</taxon>
    </lineage>
</organism>
<evidence type="ECO:0000256" key="1">
    <source>
        <dbReference type="ARBA" id="ARBA00022553"/>
    </source>
</evidence>
<evidence type="ECO:0000313" key="3">
    <source>
        <dbReference type="EMBL" id="EPA05386.1"/>
    </source>
</evidence>
<dbReference type="GO" id="GO:0000160">
    <property type="term" value="P:phosphorelay signal transduction system"/>
    <property type="evidence" value="ECO:0007669"/>
    <property type="project" value="InterPro"/>
</dbReference>